<dbReference type="AlphaFoldDB" id="I3EDR5"/>
<proteinExistence type="predicted"/>
<accession>I3EDR5</accession>
<gene>
    <name evidence="1" type="ORF">NEQG_02485</name>
</gene>
<dbReference type="HOGENOM" id="CLU_2264438_0_0_1"/>
<dbReference type="EMBL" id="GL870883">
    <property type="protein sequence ID" value="EIJ87362.1"/>
    <property type="molecule type" value="Genomic_DNA"/>
</dbReference>
<name>I3EDR5_NEMP3</name>
<dbReference type="VEuPathDB" id="MicrosporidiaDB:NEQG_02485"/>
<keyword evidence="2" id="KW-1185">Reference proteome</keyword>
<organism evidence="1 2">
    <name type="scientific">Nematocida parisii (strain ERTm3)</name>
    <name type="common">Nematode killer fungus</name>
    <dbReference type="NCBI Taxonomy" id="935791"/>
    <lineage>
        <taxon>Eukaryota</taxon>
        <taxon>Fungi</taxon>
        <taxon>Fungi incertae sedis</taxon>
        <taxon>Microsporidia</taxon>
        <taxon>Nematocida</taxon>
    </lineage>
</organism>
<sequence>MVIYKVRNLLDITQPLLNHEERKNIPEILKAVVEVLTPGFEKNNISETSTDQVRIVYIETNGKEIGVNTIFECQNNKDKVINISKTKIHKSTQYKVDKELINTLLSKTRKSKT</sequence>
<dbReference type="OrthoDB" id="2187787at2759"/>
<reference evidence="1" key="1">
    <citation type="submission" date="2011-01" db="EMBL/GenBank/DDBJ databases">
        <title>The Genome Sequence of Nematocida parisii strain ERTm3.</title>
        <authorList>
            <consortium name="The Broad Institute Genome Sequencing Platform"/>
            <consortium name="The Broad Institute Genome Sequencing Center for Infectious Disease"/>
            <person name="Cuomo C."/>
            <person name="Troemel E."/>
            <person name="Young S.K."/>
            <person name="Zeng Q."/>
            <person name="Gargeya S."/>
            <person name="Fitzgerald M."/>
            <person name="Haas B."/>
            <person name="Abouelleil A."/>
            <person name="Alvarado L."/>
            <person name="Arachchi H.M."/>
            <person name="Berlin A."/>
            <person name="Chapman S.B."/>
            <person name="Gearin G."/>
            <person name="Goldberg J."/>
            <person name="Griggs A."/>
            <person name="Gujja S."/>
            <person name="Hansen M."/>
            <person name="Heiman D."/>
            <person name="Howarth C."/>
            <person name="Larimer J."/>
            <person name="Lui A."/>
            <person name="MacDonald P.J.P."/>
            <person name="McCowen C."/>
            <person name="Montmayeur A."/>
            <person name="Murphy C."/>
            <person name="Neiman D."/>
            <person name="Pearson M."/>
            <person name="Priest M."/>
            <person name="Roberts A."/>
            <person name="Saif S."/>
            <person name="Shea T."/>
            <person name="Sisk P."/>
            <person name="Stolte C."/>
            <person name="Sykes S."/>
            <person name="Wortman J."/>
            <person name="Nusbaum C."/>
            <person name="Birren B."/>
        </authorList>
    </citation>
    <scope>NUCLEOTIDE SEQUENCE</scope>
    <source>
        <strain evidence="1">ERTm3</strain>
    </source>
</reference>
<evidence type="ECO:0000313" key="1">
    <source>
        <dbReference type="EMBL" id="EIJ87362.1"/>
    </source>
</evidence>
<evidence type="ECO:0000313" key="2">
    <source>
        <dbReference type="Proteomes" id="UP000002872"/>
    </source>
</evidence>
<dbReference type="Proteomes" id="UP000002872">
    <property type="component" value="Unassembled WGS sequence"/>
</dbReference>
<dbReference type="OMA" id="VNTIFEC"/>
<dbReference type="InParanoid" id="I3EDR5"/>
<protein>
    <submittedName>
        <fullName evidence="1">Uncharacterized protein</fullName>
    </submittedName>
</protein>